<dbReference type="EMBL" id="MGHL01000006">
    <property type="protein sequence ID" value="OGM70301.1"/>
    <property type="molecule type" value="Genomic_DNA"/>
</dbReference>
<gene>
    <name evidence="3" type="ORF">A2975_04500</name>
</gene>
<evidence type="ECO:0000259" key="2">
    <source>
        <dbReference type="PROSITE" id="PS51740"/>
    </source>
</evidence>
<evidence type="ECO:0000313" key="3">
    <source>
        <dbReference type="EMBL" id="OGM70301.1"/>
    </source>
</evidence>
<protein>
    <recommendedName>
        <fullName evidence="2">SpoVT-AbrB domain-containing protein</fullName>
    </recommendedName>
</protein>
<dbReference type="GO" id="GO:0003677">
    <property type="term" value="F:DNA binding"/>
    <property type="evidence" value="ECO:0007669"/>
    <property type="project" value="UniProtKB-UniRule"/>
</dbReference>
<dbReference type="Gene3D" id="2.10.260.10">
    <property type="match status" value="1"/>
</dbReference>
<dbReference type="InterPro" id="IPR007159">
    <property type="entry name" value="SpoVT-AbrB_dom"/>
</dbReference>
<dbReference type="Proteomes" id="UP000178429">
    <property type="component" value="Unassembled WGS sequence"/>
</dbReference>
<feature type="domain" description="SpoVT-AbrB" evidence="2">
    <location>
        <begin position="2"/>
        <end position="47"/>
    </location>
</feature>
<reference evidence="3 4" key="1">
    <citation type="journal article" date="2016" name="Nat. Commun.">
        <title>Thousands of microbial genomes shed light on interconnected biogeochemical processes in an aquifer system.</title>
        <authorList>
            <person name="Anantharaman K."/>
            <person name="Brown C.T."/>
            <person name="Hug L.A."/>
            <person name="Sharon I."/>
            <person name="Castelle C.J."/>
            <person name="Probst A.J."/>
            <person name="Thomas B.C."/>
            <person name="Singh A."/>
            <person name="Wilkins M.J."/>
            <person name="Karaoz U."/>
            <person name="Brodie E.L."/>
            <person name="Williams K.H."/>
            <person name="Hubbard S.S."/>
            <person name="Banfield J.F."/>
        </authorList>
    </citation>
    <scope>NUCLEOTIDE SEQUENCE [LARGE SCALE GENOMIC DNA]</scope>
</reference>
<accession>A0A1F8C1R0</accession>
<dbReference type="SMART" id="SM00966">
    <property type="entry name" value="SpoVT_AbrB"/>
    <property type="match status" value="1"/>
</dbReference>
<name>A0A1F8C1R0_9BACT</name>
<dbReference type="SUPFAM" id="SSF89447">
    <property type="entry name" value="AbrB/MazE/MraZ-like"/>
    <property type="match status" value="1"/>
</dbReference>
<evidence type="ECO:0000313" key="4">
    <source>
        <dbReference type="Proteomes" id="UP000178429"/>
    </source>
</evidence>
<evidence type="ECO:0000256" key="1">
    <source>
        <dbReference type="PROSITE-ProRule" id="PRU01076"/>
    </source>
</evidence>
<dbReference type="InterPro" id="IPR037914">
    <property type="entry name" value="SpoVT-AbrB_sf"/>
</dbReference>
<keyword evidence="1" id="KW-0238">DNA-binding</keyword>
<proteinExistence type="predicted"/>
<organism evidence="3 4">
    <name type="scientific">Candidatus Woesebacteria bacterium RIFCSPLOWO2_01_FULL_44_14</name>
    <dbReference type="NCBI Taxonomy" id="1802525"/>
    <lineage>
        <taxon>Bacteria</taxon>
        <taxon>Candidatus Woeseibacteriota</taxon>
    </lineage>
</organism>
<dbReference type="AlphaFoldDB" id="A0A1F8C1R0"/>
<comment type="caution">
    <text evidence="3">The sequence shown here is derived from an EMBL/GenBank/DDBJ whole genome shotgun (WGS) entry which is preliminary data.</text>
</comment>
<dbReference type="PROSITE" id="PS51740">
    <property type="entry name" value="SPOVT_ABRB"/>
    <property type="match status" value="1"/>
</dbReference>
<dbReference type="STRING" id="1802525.A2975_04500"/>
<sequence length="78" mass="8667">MVYTVSITSQGQISIPVAARRFLGLKKRGRALVRIDGDQLTIKPIKDVLELEGSLKTKKKSLSAQKMRALFEANLARL</sequence>